<evidence type="ECO:0000313" key="1">
    <source>
        <dbReference type="EMBL" id="KAB7497931.1"/>
    </source>
</evidence>
<reference evidence="1 2" key="1">
    <citation type="journal article" date="2019" name="PLoS Biol.">
        <title>Sex chromosomes control vertical transmission of feminizing Wolbachia symbionts in an isopod.</title>
        <authorList>
            <person name="Becking T."/>
            <person name="Chebbi M.A."/>
            <person name="Giraud I."/>
            <person name="Moumen B."/>
            <person name="Laverre T."/>
            <person name="Caubet Y."/>
            <person name="Peccoud J."/>
            <person name="Gilbert C."/>
            <person name="Cordaux R."/>
        </authorList>
    </citation>
    <scope>NUCLEOTIDE SEQUENCE [LARGE SCALE GENOMIC DNA]</scope>
    <source>
        <strain evidence="1">ANa2</strain>
        <tissue evidence="1">Whole body excluding digestive tract and cuticle</tissue>
    </source>
</reference>
<gene>
    <name evidence="1" type="ORF">Anas_02900</name>
</gene>
<keyword evidence="2" id="KW-1185">Reference proteome</keyword>
<dbReference type="EMBL" id="SEYY01019750">
    <property type="protein sequence ID" value="KAB7497931.1"/>
    <property type="molecule type" value="Genomic_DNA"/>
</dbReference>
<proteinExistence type="predicted"/>
<evidence type="ECO:0000313" key="2">
    <source>
        <dbReference type="Proteomes" id="UP000326759"/>
    </source>
</evidence>
<dbReference type="Proteomes" id="UP000326759">
    <property type="component" value="Unassembled WGS sequence"/>
</dbReference>
<name>A0A5N5SUQ1_9CRUS</name>
<dbReference type="AlphaFoldDB" id="A0A5N5SUQ1"/>
<comment type="caution">
    <text evidence="1">The sequence shown here is derived from an EMBL/GenBank/DDBJ whole genome shotgun (WGS) entry which is preliminary data.</text>
</comment>
<sequence>MNHQAIFSNSYKIWYIVLKDFVTINAIKMKTVYYILLQSYKGDYSANSSFIKTLNKKVNFEDRVKSQNIFADLFKIIFILEIKYKNIHLSLKITPYFVFIRTNFLSKFTNSLQKFVSMPTMKVNLDSSASSLALNANFNQVVIAGSHTHTLRNLALLLQEVDL</sequence>
<accession>A0A5N5SUQ1</accession>
<organism evidence="1 2">
    <name type="scientific">Armadillidium nasatum</name>
    <dbReference type="NCBI Taxonomy" id="96803"/>
    <lineage>
        <taxon>Eukaryota</taxon>
        <taxon>Metazoa</taxon>
        <taxon>Ecdysozoa</taxon>
        <taxon>Arthropoda</taxon>
        <taxon>Crustacea</taxon>
        <taxon>Multicrustacea</taxon>
        <taxon>Malacostraca</taxon>
        <taxon>Eumalacostraca</taxon>
        <taxon>Peracarida</taxon>
        <taxon>Isopoda</taxon>
        <taxon>Oniscidea</taxon>
        <taxon>Crinocheta</taxon>
        <taxon>Armadillidiidae</taxon>
        <taxon>Armadillidium</taxon>
    </lineage>
</organism>
<protein>
    <submittedName>
        <fullName evidence="1">Uncharacterized protein</fullName>
    </submittedName>
</protein>